<dbReference type="SUPFAM" id="SSF54373">
    <property type="entry name" value="FAD-linked reductases, C-terminal domain"/>
    <property type="match status" value="1"/>
</dbReference>
<evidence type="ECO:0000259" key="6">
    <source>
        <dbReference type="Pfam" id="PF05199"/>
    </source>
</evidence>
<comment type="cofactor">
    <cofactor evidence="1">
        <name>FAD</name>
        <dbReference type="ChEBI" id="CHEBI:57692"/>
    </cofactor>
</comment>
<dbReference type="Proteomes" id="UP001498398">
    <property type="component" value="Unassembled WGS sequence"/>
</dbReference>
<keyword evidence="8" id="KW-1185">Reference proteome</keyword>
<evidence type="ECO:0000256" key="4">
    <source>
        <dbReference type="ARBA" id="ARBA00022827"/>
    </source>
</evidence>
<evidence type="ECO:0000256" key="1">
    <source>
        <dbReference type="ARBA" id="ARBA00001974"/>
    </source>
</evidence>
<comment type="caution">
    <text evidence="7">The sequence shown here is derived from an EMBL/GenBank/DDBJ whole genome shotgun (WGS) entry which is preliminary data.</text>
</comment>
<dbReference type="InterPro" id="IPR007867">
    <property type="entry name" value="GMC_OxRtase_C"/>
</dbReference>
<reference evidence="7 8" key="1">
    <citation type="submission" date="2024-01" db="EMBL/GenBank/DDBJ databases">
        <title>A draft genome for the cacao thread blight pathogen Marasmiellus scandens.</title>
        <authorList>
            <person name="Baruah I.K."/>
            <person name="Leung J."/>
            <person name="Bukari Y."/>
            <person name="Amoako-Attah I."/>
            <person name="Meinhardt L.W."/>
            <person name="Bailey B.A."/>
            <person name="Cohen S.P."/>
        </authorList>
    </citation>
    <scope>NUCLEOTIDE SEQUENCE [LARGE SCALE GENOMIC DNA]</scope>
    <source>
        <strain evidence="7 8">GH-19</strain>
    </source>
</reference>
<dbReference type="PANTHER" id="PTHR11552:SF147">
    <property type="entry name" value="CHOLINE DEHYDROGENASE, MITOCHONDRIAL"/>
    <property type="match status" value="1"/>
</dbReference>
<evidence type="ECO:0000313" key="7">
    <source>
        <dbReference type="EMBL" id="KAK7434548.1"/>
    </source>
</evidence>
<keyword evidence="4" id="KW-0274">FAD</keyword>
<gene>
    <name evidence="7" type="ORF">VKT23_020157</name>
</gene>
<evidence type="ECO:0000256" key="2">
    <source>
        <dbReference type="ARBA" id="ARBA00010790"/>
    </source>
</evidence>
<feature type="domain" description="Glucose-methanol-choline oxidoreductase N-terminal" evidence="5">
    <location>
        <begin position="3"/>
        <end position="235"/>
    </location>
</feature>
<evidence type="ECO:0000259" key="5">
    <source>
        <dbReference type="Pfam" id="PF00732"/>
    </source>
</evidence>
<organism evidence="7 8">
    <name type="scientific">Marasmiellus scandens</name>
    <dbReference type="NCBI Taxonomy" id="2682957"/>
    <lineage>
        <taxon>Eukaryota</taxon>
        <taxon>Fungi</taxon>
        <taxon>Dikarya</taxon>
        <taxon>Basidiomycota</taxon>
        <taxon>Agaricomycotina</taxon>
        <taxon>Agaricomycetes</taxon>
        <taxon>Agaricomycetidae</taxon>
        <taxon>Agaricales</taxon>
        <taxon>Marasmiineae</taxon>
        <taxon>Omphalotaceae</taxon>
        <taxon>Marasmiellus</taxon>
    </lineage>
</organism>
<dbReference type="Pfam" id="PF00732">
    <property type="entry name" value="GMC_oxred_N"/>
    <property type="match status" value="1"/>
</dbReference>
<dbReference type="InterPro" id="IPR036188">
    <property type="entry name" value="FAD/NAD-bd_sf"/>
</dbReference>
<dbReference type="Pfam" id="PF05199">
    <property type="entry name" value="GMC_oxred_C"/>
    <property type="match status" value="1"/>
</dbReference>
<dbReference type="Gene3D" id="3.50.50.60">
    <property type="entry name" value="FAD/NAD(P)-binding domain"/>
    <property type="match status" value="1"/>
</dbReference>
<dbReference type="PANTHER" id="PTHR11552">
    <property type="entry name" value="GLUCOSE-METHANOL-CHOLINE GMC OXIDOREDUCTASE"/>
    <property type="match status" value="1"/>
</dbReference>
<comment type="similarity">
    <text evidence="2">Belongs to the GMC oxidoreductase family.</text>
</comment>
<dbReference type="Gene3D" id="3.30.560.10">
    <property type="entry name" value="Glucose Oxidase, domain 3"/>
    <property type="match status" value="1"/>
</dbReference>
<evidence type="ECO:0000256" key="3">
    <source>
        <dbReference type="ARBA" id="ARBA00022630"/>
    </source>
</evidence>
<name>A0ABR1IJR7_9AGAR</name>
<keyword evidence="3" id="KW-0285">Flavoprotein</keyword>
<dbReference type="InterPro" id="IPR012132">
    <property type="entry name" value="GMC_OxRdtase"/>
</dbReference>
<protein>
    <submittedName>
        <fullName evidence="7">Uncharacterized protein</fullName>
    </submittedName>
</protein>
<dbReference type="SUPFAM" id="SSF51905">
    <property type="entry name" value="FAD/NAD(P)-binding domain"/>
    <property type="match status" value="1"/>
</dbReference>
<dbReference type="EMBL" id="JBANRG010000122">
    <property type="protein sequence ID" value="KAK7434548.1"/>
    <property type="molecule type" value="Genomic_DNA"/>
</dbReference>
<evidence type="ECO:0000313" key="8">
    <source>
        <dbReference type="Proteomes" id="UP001498398"/>
    </source>
</evidence>
<dbReference type="InterPro" id="IPR000172">
    <property type="entry name" value="GMC_OxRdtase_N"/>
</dbReference>
<sequence length="504" mass="55439">MYLGGSSSTNVMVWNRGSNDVWDNWSNITKDERWSWDAIKPYYLKTSHLSPPADHHSTRDELDPSAYGSGPISISLPGYPTELDGRVLNTSKSLGGRFKFTEDLNSGKLVGFSYVQSTIQDGERSSSATAYLEPVLNRTNLDVLINTRALRLVRDQSQDIKDNVPKFSGLQVSQAPGDTPIMVSASKEIILCGGVFGTPQLLLLSGIGPKDELERLGIKSIVDVPDVGRNLVDHPLVASYYQVTDNATTYDDILRDLVLFNEELNKWQEERQGLFVDTPSNTYGFMRLPNGFANRTNPASGPSSANTEILFGDGFAPLGPVAQPLTGKFMTVLTALVSPTSRGSMILKSSDPFEEPAIDPGILNTTFDISAMVQALKDSKKFIRASYWDNFVIGPFGDLSNAETDEERSRLIREQAVTIYHPIGTARMAPQKASWGVTDPELRVKGVKGLRIVDASVFPQIPECHIQALVYTVAERAADFIKESFAVDRPCQDCSFECQARHAS</sequence>
<feature type="domain" description="Glucose-methanol-choline oxidoreductase C-terminal" evidence="6">
    <location>
        <begin position="339"/>
        <end position="474"/>
    </location>
</feature>
<dbReference type="PIRSF" id="PIRSF000137">
    <property type="entry name" value="Alcohol_oxidase"/>
    <property type="match status" value="1"/>
</dbReference>
<accession>A0ABR1IJR7</accession>
<proteinExistence type="inferred from homology"/>